<feature type="domain" description="Peptidoglycan beta-N-acetylmuramidase NamZ C-terminal" evidence="3">
    <location>
        <begin position="276"/>
        <end position="429"/>
    </location>
</feature>
<proteinExistence type="predicted"/>
<dbReference type="PANTHER" id="PTHR42915:SF1">
    <property type="entry name" value="PEPTIDOGLYCAN BETA-N-ACETYLMURAMIDASE NAMZ"/>
    <property type="match status" value="1"/>
</dbReference>
<dbReference type="Proteomes" id="UP001161325">
    <property type="component" value="Unassembled WGS sequence"/>
</dbReference>
<dbReference type="InterPro" id="IPR048502">
    <property type="entry name" value="NamZ_N"/>
</dbReference>
<dbReference type="Pfam" id="PF20732">
    <property type="entry name" value="NamZ_C"/>
    <property type="match status" value="1"/>
</dbReference>
<comment type="caution">
    <text evidence="4">The sequence shown here is derived from an EMBL/GenBank/DDBJ whole genome shotgun (WGS) entry which is preliminary data.</text>
</comment>
<dbReference type="Pfam" id="PF07075">
    <property type="entry name" value="NamZ_N"/>
    <property type="match status" value="1"/>
</dbReference>
<protein>
    <recommendedName>
        <fullName evidence="6">DUF1343 domain-containing protein</fullName>
    </recommendedName>
</protein>
<evidence type="ECO:0000259" key="3">
    <source>
        <dbReference type="Pfam" id="PF20732"/>
    </source>
</evidence>
<dbReference type="PIRSF" id="PIRSF016719">
    <property type="entry name" value="UCP016719"/>
    <property type="match status" value="1"/>
</dbReference>
<dbReference type="GO" id="GO:0033922">
    <property type="term" value="F:peptidoglycan beta-N-acetylmuramidase activity"/>
    <property type="evidence" value="ECO:0007669"/>
    <property type="project" value="InterPro"/>
</dbReference>
<evidence type="ECO:0000259" key="2">
    <source>
        <dbReference type="Pfam" id="PF07075"/>
    </source>
</evidence>
<dbReference type="Gene3D" id="3.40.50.12170">
    <property type="entry name" value="Uncharacterised protein PF07075, DUF1343"/>
    <property type="match status" value="1"/>
</dbReference>
<gene>
    <name evidence="4" type="primary">ybbC_1</name>
    <name evidence="4" type="ORF">rosag_00300</name>
</gene>
<dbReference type="Gene3D" id="3.90.1150.140">
    <property type="match status" value="1"/>
</dbReference>
<dbReference type="EMBL" id="BRXS01000001">
    <property type="protein sequence ID" value="GLC23517.1"/>
    <property type="molecule type" value="Genomic_DNA"/>
</dbReference>
<dbReference type="PANTHER" id="PTHR42915">
    <property type="entry name" value="HYPOTHETICAL 460 KDA PROTEIN IN FEUA-SIGW INTERGENIC REGION [PRECURSOR]"/>
    <property type="match status" value="1"/>
</dbReference>
<name>A0AA37V1B7_9BACT</name>
<evidence type="ECO:0000313" key="4">
    <source>
        <dbReference type="EMBL" id="GLC23517.1"/>
    </source>
</evidence>
<dbReference type="AlphaFoldDB" id="A0AA37V1B7"/>
<dbReference type="RefSeq" id="WP_284347953.1">
    <property type="nucleotide sequence ID" value="NZ_BRXS01000001.1"/>
</dbReference>
<keyword evidence="5" id="KW-1185">Reference proteome</keyword>
<organism evidence="4 5">
    <name type="scientific">Roseisolibacter agri</name>
    <dbReference type="NCBI Taxonomy" id="2014610"/>
    <lineage>
        <taxon>Bacteria</taxon>
        <taxon>Pseudomonadati</taxon>
        <taxon>Gemmatimonadota</taxon>
        <taxon>Gemmatimonadia</taxon>
        <taxon>Gemmatimonadales</taxon>
        <taxon>Gemmatimonadaceae</taxon>
        <taxon>Roseisolibacter</taxon>
    </lineage>
</organism>
<accession>A0AA37V1B7</accession>
<feature type="domain" description="Peptidoglycan beta-N-acetylmuramidase NamZ N-terminal" evidence="2">
    <location>
        <begin position="72"/>
        <end position="271"/>
    </location>
</feature>
<keyword evidence="1" id="KW-0732">Signal</keyword>
<evidence type="ECO:0008006" key="6">
    <source>
        <dbReference type="Google" id="ProtNLM"/>
    </source>
</evidence>
<reference evidence="4" key="1">
    <citation type="submission" date="2022-08" db="EMBL/GenBank/DDBJ databases">
        <title>Draft genome sequencing of Roseisolibacter agri AW1220.</title>
        <authorList>
            <person name="Tobiishi Y."/>
            <person name="Tonouchi A."/>
        </authorList>
    </citation>
    <scope>NUCLEOTIDE SEQUENCE</scope>
    <source>
        <strain evidence="4">AW1220</strain>
    </source>
</reference>
<dbReference type="InterPro" id="IPR048503">
    <property type="entry name" value="NamZ_C"/>
</dbReference>
<feature type="signal peptide" evidence="1">
    <location>
        <begin position="1"/>
        <end position="31"/>
    </location>
</feature>
<feature type="chain" id="PRO_5041364289" description="DUF1343 domain-containing protein" evidence="1">
    <location>
        <begin position="32"/>
        <end position="430"/>
    </location>
</feature>
<sequence length="430" mass="46566">MRSPLAPSIARAAAAVAFLTVAAATTAGAQAAPRVQKDPASATVEGALQQGVVPGVEVLLRDSLHLLRGKRVGLITNHSGRDRAGTSTIDLLYRAPGVKLVALFAPEHGIRGAADAGAKIATTRDSATGIPIYSLYGQRNTPSDSMLRDVDVLVYDIQDVGARVYTYVWTMALSADSANKPFIVLDRPDPVRADRVDGGMLDPKYRSFVGQFPVALRYGLTPGELLRYLQGTKQIALPSVTVVPMRHYTRAQWWDATGLPWVNPSPNLRDLEATIIYTGTVFFEGTNLSEGRGTDAPFRVAGAPWLTDAGAIAAALNARNLPGVRFDSTSKTVAAGQKHGGLTIPVVQVHVTDRERVVPVEVGAWMLREIAARHPQELVWREAHMDRLAGDTRLRTAVTTSDAAVTALLRAFADESRRFQDATRPYWLYR</sequence>
<dbReference type="InterPro" id="IPR008302">
    <property type="entry name" value="NamZ"/>
</dbReference>
<evidence type="ECO:0000313" key="5">
    <source>
        <dbReference type="Proteomes" id="UP001161325"/>
    </source>
</evidence>
<evidence type="ECO:0000256" key="1">
    <source>
        <dbReference type="SAM" id="SignalP"/>
    </source>
</evidence>